<keyword evidence="1" id="KW-0723">Serine/threonine-protein kinase</keyword>
<reference evidence="3" key="1">
    <citation type="submission" date="2022-01" db="EMBL/GenBank/DDBJ databases">
        <title>Genome-Based Taxonomic Classification of the Phylum Actinobacteria.</title>
        <authorList>
            <person name="Gao Y."/>
        </authorList>
    </citation>
    <scope>NUCLEOTIDE SEQUENCE</scope>
    <source>
        <strain evidence="3">KLBMP 8922</strain>
    </source>
</reference>
<dbReference type="Proteomes" id="UP001165378">
    <property type="component" value="Unassembled WGS sequence"/>
</dbReference>
<dbReference type="EMBL" id="JAKFHA010000003">
    <property type="protein sequence ID" value="MCF2527279.1"/>
    <property type="molecule type" value="Genomic_DNA"/>
</dbReference>
<dbReference type="InterPro" id="IPR036890">
    <property type="entry name" value="HATPase_C_sf"/>
</dbReference>
<keyword evidence="3" id="KW-0067">ATP-binding</keyword>
<dbReference type="Gene3D" id="3.30.565.10">
    <property type="entry name" value="Histidine kinase-like ATPase, C-terminal domain"/>
    <property type="match status" value="1"/>
</dbReference>
<dbReference type="Pfam" id="PF13581">
    <property type="entry name" value="HATPase_c_2"/>
    <property type="match status" value="1"/>
</dbReference>
<organism evidence="3 4">
    <name type="scientific">Yinghuangia soli</name>
    <dbReference type="NCBI Taxonomy" id="2908204"/>
    <lineage>
        <taxon>Bacteria</taxon>
        <taxon>Bacillati</taxon>
        <taxon>Actinomycetota</taxon>
        <taxon>Actinomycetes</taxon>
        <taxon>Kitasatosporales</taxon>
        <taxon>Streptomycetaceae</taxon>
        <taxon>Yinghuangia</taxon>
    </lineage>
</organism>
<feature type="domain" description="Histidine kinase/HSP90-like ATPase" evidence="2">
    <location>
        <begin position="55"/>
        <end position="157"/>
    </location>
</feature>
<evidence type="ECO:0000256" key="1">
    <source>
        <dbReference type="ARBA" id="ARBA00022527"/>
    </source>
</evidence>
<evidence type="ECO:0000313" key="3">
    <source>
        <dbReference type="EMBL" id="MCF2527279.1"/>
    </source>
</evidence>
<comment type="caution">
    <text evidence="3">The sequence shown here is derived from an EMBL/GenBank/DDBJ whole genome shotgun (WGS) entry which is preliminary data.</text>
</comment>
<dbReference type="PANTHER" id="PTHR35526">
    <property type="entry name" value="ANTI-SIGMA-F FACTOR RSBW-RELATED"/>
    <property type="match status" value="1"/>
</dbReference>
<accession>A0AA41U2N2</accession>
<gene>
    <name evidence="3" type="ORF">LZ495_08640</name>
</gene>
<evidence type="ECO:0000259" key="2">
    <source>
        <dbReference type="Pfam" id="PF13581"/>
    </source>
</evidence>
<dbReference type="CDD" id="cd16936">
    <property type="entry name" value="HATPase_RsbW-like"/>
    <property type="match status" value="1"/>
</dbReference>
<evidence type="ECO:0000313" key="4">
    <source>
        <dbReference type="Proteomes" id="UP001165378"/>
    </source>
</evidence>
<protein>
    <submittedName>
        <fullName evidence="3">ATP-binding protein</fullName>
    </submittedName>
</protein>
<dbReference type="RefSeq" id="WP_235051418.1">
    <property type="nucleotide sequence ID" value="NZ_JAKFHA010000003.1"/>
</dbReference>
<sequence>MTWRDPPSPLVRILRNDRTDRPGAVQGRRLVVDLDGSAGSVRTARLAAASFLTDAEAVPALAAAFASPRGAYRTALEDVLLVIAELVANACRHAPGPCRLTVYPTAETIEVAVHDRGGDRLRLGSDGLRACYGLIIVARLTRGIRVTAERDGKVVQAAVPLGVSSPGTVPRPGLR</sequence>
<dbReference type="InterPro" id="IPR003594">
    <property type="entry name" value="HATPase_dom"/>
</dbReference>
<keyword evidence="1" id="KW-0418">Kinase</keyword>
<name>A0AA41U2N2_9ACTN</name>
<dbReference type="SUPFAM" id="SSF55874">
    <property type="entry name" value="ATPase domain of HSP90 chaperone/DNA topoisomerase II/histidine kinase"/>
    <property type="match status" value="1"/>
</dbReference>
<dbReference type="AlphaFoldDB" id="A0AA41U2N2"/>
<keyword evidence="4" id="KW-1185">Reference proteome</keyword>
<dbReference type="GO" id="GO:0005524">
    <property type="term" value="F:ATP binding"/>
    <property type="evidence" value="ECO:0007669"/>
    <property type="project" value="UniProtKB-KW"/>
</dbReference>
<dbReference type="PANTHER" id="PTHR35526:SF3">
    <property type="entry name" value="ANTI-SIGMA-F FACTOR RSBW"/>
    <property type="match status" value="1"/>
</dbReference>
<keyword evidence="3" id="KW-0547">Nucleotide-binding</keyword>
<keyword evidence="1" id="KW-0808">Transferase</keyword>
<proteinExistence type="predicted"/>
<dbReference type="GO" id="GO:0004674">
    <property type="term" value="F:protein serine/threonine kinase activity"/>
    <property type="evidence" value="ECO:0007669"/>
    <property type="project" value="UniProtKB-KW"/>
</dbReference>
<dbReference type="InterPro" id="IPR050267">
    <property type="entry name" value="Anti-sigma-factor_SerPK"/>
</dbReference>